<gene>
    <name evidence="2" type="ORF">CMC5_013990</name>
</gene>
<dbReference type="KEGG" id="ccro:CMC5_013990"/>
<keyword evidence="3" id="KW-1185">Reference proteome</keyword>
<dbReference type="STRING" id="52.CMC5_013990"/>
<evidence type="ECO:0000313" key="3">
    <source>
        <dbReference type="Proteomes" id="UP000067626"/>
    </source>
</evidence>
<name>A0A0K1E9L0_CHOCO</name>
<feature type="compositionally biased region" description="Low complexity" evidence="1">
    <location>
        <begin position="112"/>
        <end position="121"/>
    </location>
</feature>
<evidence type="ECO:0000256" key="1">
    <source>
        <dbReference type="SAM" id="MobiDB-lite"/>
    </source>
</evidence>
<evidence type="ECO:0008006" key="4">
    <source>
        <dbReference type="Google" id="ProtNLM"/>
    </source>
</evidence>
<proteinExistence type="predicted"/>
<evidence type="ECO:0000313" key="2">
    <source>
        <dbReference type="EMBL" id="AKT37268.1"/>
    </source>
</evidence>
<reference evidence="2 3" key="1">
    <citation type="submission" date="2015-07" db="EMBL/GenBank/DDBJ databases">
        <title>Genome analysis of myxobacterium Chondromyces crocatus Cm c5 reveals a high potential for natural compound synthesis and the genetic basis for the loss of fruiting body formation.</title>
        <authorList>
            <person name="Zaburannyi N."/>
            <person name="Bunk B."/>
            <person name="Maier J."/>
            <person name="Overmann J."/>
            <person name="Mueller R."/>
        </authorList>
    </citation>
    <scope>NUCLEOTIDE SEQUENCE [LARGE SCALE GENOMIC DNA]</scope>
    <source>
        <strain evidence="2 3">Cm c5</strain>
    </source>
</reference>
<dbReference type="EMBL" id="CP012159">
    <property type="protein sequence ID" value="AKT37268.1"/>
    <property type="molecule type" value="Genomic_DNA"/>
</dbReference>
<dbReference type="AlphaFoldDB" id="A0A0K1E9L0"/>
<protein>
    <recommendedName>
        <fullName evidence="4">STAS/SEC14 domain-containing protein</fullName>
    </recommendedName>
</protein>
<organism evidence="2 3">
    <name type="scientific">Chondromyces crocatus</name>
    <dbReference type="NCBI Taxonomy" id="52"/>
    <lineage>
        <taxon>Bacteria</taxon>
        <taxon>Pseudomonadati</taxon>
        <taxon>Myxococcota</taxon>
        <taxon>Polyangia</taxon>
        <taxon>Polyangiales</taxon>
        <taxon>Polyangiaceae</taxon>
        <taxon>Chondromyces</taxon>
    </lineage>
</organism>
<accession>A0A0K1E9L0</accession>
<feature type="region of interest" description="Disordered" evidence="1">
    <location>
        <begin position="103"/>
        <end position="122"/>
    </location>
</feature>
<dbReference type="Proteomes" id="UP000067626">
    <property type="component" value="Chromosome"/>
</dbReference>
<sequence length="258" mass="28506">MRPCDASRSPILRSMRPCDASQSLILRSMRPCDASQSPILRSMRPCALSRSLILRSMGPNVRSTAGLWASNLRSTVPQLALHERREAPSSSVGVTVERISSAGKGREGFEASPESSPPSRSWQHVGAHLFQFVSPDLLELQLVGDISPHEMELMGDVFSRFVREASWVVLSADVSRLGDIPAETRRSAFEVSGIWLFHGGVVWGASFAQRLICATTWNAVRMLRRGQHAPHLASVETEAQAQAWVDEQRRQQQARATP</sequence>